<evidence type="ECO:0000313" key="3">
    <source>
        <dbReference type="Proteomes" id="UP000000763"/>
    </source>
</evidence>
<protein>
    <submittedName>
        <fullName evidence="2">Uncharacterized protein</fullName>
    </submittedName>
</protein>
<dbReference type="AlphaFoldDB" id="Q6YZ77"/>
<evidence type="ECO:0000313" key="2">
    <source>
        <dbReference type="EMBL" id="BAC99802.1"/>
    </source>
</evidence>
<accession>Q6YZ77</accession>
<reference evidence="3" key="2">
    <citation type="journal article" date="2008" name="Nucleic Acids Res.">
        <title>The rice annotation project database (RAP-DB): 2008 update.</title>
        <authorList>
            <consortium name="The rice annotation project (RAP)"/>
        </authorList>
    </citation>
    <scope>GENOME REANNOTATION</scope>
    <source>
        <strain evidence="3">cv. Nipponbare</strain>
    </source>
</reference>
<gene>
    <name evidence="2" type="primary">OSJNBa0056L09.25</name>
</gene>
<feature type="region of interest" description="Disordered" evidence="1">
    <location>
        <begin position="33"/>
        <end position="71"/>
    </location>
</feature>
<dbReference type="Proteomes" id="UP000000763">
    <property type="component" value="Chromosome 8"/>
</dbReference>
<feature type="compositionally biased region" description="Polar residues" evidence="1">
    <location>
        <begin position="126"/>
        <end position="139"/>
    </location>
</feature>
<name>Q6YZ77_ORYSJ</name>
<organism evidence="2 3">
    <name type="scientific">Oryza sativa subsp. japonica</name>
    <name type="common">Rice</name>
    <dbReference type="NCBI Taxonomy" id="39947"/>
    <lineage>
        <taxon>Eukaryota</taxon>
        <taxon>Viridiplantae</taxon>
        <taxon>Streptophyta</taxon>
        <taxon>Embryophyta</taxon>
        <taxon>Tracheophyta</taxon>
        <taxon>Spermatophyta</taxon>
        <taxon>Magnoliopsida</taxon>
        <taxon>Liliopsida</taxon>
        <taxon>Poales</taxon>
        <taxon>Poaceae</taxon>
        <taxon>BOP clade</taxon>
        <taxon>Oryzoideae</taxon>
        <taxon>Oryzeae</taxon>
        <taxon>Oryzinae</taxon>
        <taxon>Oryza</taxon>
        <taxon>Oryza sativa</taxon>
    </lineage>
</organism>
<sequence>MPEPCVAKRPVLPSIIMDHLTFDIRKSSIMGLSSLSQMPSPTPIAASDPCVWEGESPSDPPPLSSASPDPLLMCFPSGLVGDEVVIGCSRPLPDPSSIDRTRVPPAERRRRGEVETDQSRSERQRNQNSNLSSMHASST</sequence>
<feature type="region of interest" description="Disordered" evidence="1">
    <location>
        <begin position="88"/>
        <end position="139"/>
    </location>
</feature>
<reference evidence="3" key="1">
    <citation type="journal article" date="2005" name="Nature">
        <title>The map-based sequence of the rice genome.</title>
        <authorList>
            <consortium name="International rice genome sequencing project (IRGSP)"/>
            <person name="Matsumoto T."/>
            <person name="Wu J."/>
            <person name="Kanamori H."/>
            <person name="Katayose Y."/>
            <person name="Fujisawa M."/>
            <person name="Namiki N."/>
            <person name="Mizuno H."/>
            <person name="Yamamoto K."/>
            <person name="Antonio B.A."/>
            <person name="Baba T."/>
            <person name="Sakata K."/>
            <person name="Nagamura Y."/>
            <person name="Aoki H."/>
            <person name="Arikawa K."/>
            <person name="Arita K."/>
            <person name="Bito T."/>
            <person name="Chiden Y."/>
            <person name="Fujitsuka N."/>
            <person name="Fukunaka R."/>
            <person name="Hamada M."/>
            <person name="Harada C."/>
            <person name="Hayashi A."/>
            <person name="Hijishita S."/>
            <person name="Honda M."/>
            <person name="Hosokawa S."/>
            <person name="Ichikawa Y."/>
            <person name="Idonuma A."/>
            <person name="Iijima M."/>
            <person name="Ikeda M."/>
            <person name="Ikeno M."/>
            <person name="Ito K."/>
            <person name="Ito S."/>
            <person name="Ito T."/>
            <person name="Ito Y."/>
            <person name="Ito Y."/>
            <person name="Iwabuchi A."/>
            <person name="Kamiya K."/>
            <person name="Karasawa W."/>
            <person name="Kurita K."/>
            <person name="Katagiri S."/>
            <person name="Kikuta A."/>
            <person name="Kobayashi H."/>
            <person name="Kobayashi N."/>
            <person name="Machita K."/>
            <person name="Maehara T."/>
            <person name="Masukawa M."/>
            <person name="Mizubayashi T."/>
            <person name="Mukai Y."/>
            <person name="Nagasaki H."/>
            <person name="Nagata Y."/>
            <person name="Naito S."/>
            <person name="Nakashima M."/>
            <person name="Nakama Y."/>
            <person name="Nakamichi Y."/>
            <person name="Nakamura M."/>
            <person name="Meguro A."/>
            <person name="Negishi M."/>
            <person name="Ohta I."/>
            <person name="Ohta T."/>
            <person name="Okamoto M."/>
            <person name="Ono N."/>
            <person name="Saji S."/>
            <person name="Sakaguchi M."/>
            <person name="Sakai K."/>
            <person name="Shibata M."/>
            <person name="Shimokawa T."/>
            <person name="Song J."/>
            <person name="Takazaki Y."/>
            <person name="Terasawa K."/>
            <person name="Tsugane M."/>
            <person name="Tsuji K."/>
            <person name="Ueda S."/>
            <person name="Waki K."/>
            <person name="Yamagata H."/>
            <person name="Yamamoto M."/>
            <person name="Yamamoto S."/>
            <person name="Yamane H."/>
            <person name="Yoshiki S."/>
            <person name="Yoshihara R."/>
            <person name="Yukawa K."/>
            <person name="Zhong H."/>
            <person name="Yano M."/>
            <person name="Yuan Q."/>
            <person name="Ouyang S."/>
            <person name="Liu J."/>
            <person name="Jones K.M."/>
            <person name="Gansberger K."/>
            <person name="Moffat K."/>
            <person name="Hill J."/>
            <person name="Bera J."/>
            <person name="Fadrosh D."/>
            <person name="Jin S."/>
            <person name="Johri S."/>
            <person name="Kim M."/>
            <person name="Overton L."/>
            <person name="Reardon M."/>
            <person name="Tsitrin T."/>
            <person name="Vuong H."/>
            <person name="Weaver B."/>
            <person name="Ciecko A."/>
            <person name="Tallon L."/>
            <person name="Jackson J."/>
            <person name="Pai G."/>
            <person name="Aken S.V."/>
            <person name="Utterback T."/>
            <person name="Reidmuller S."/>
            <person name="Feldblyum T."/>
            <person name="Hsiao J."/>
            <person name="Zismann V."/>
            <person name="Iobst S."/>
            <person name="de Vazeille A.R."/>
            <person name="Buell C.R."/>
            <person name="Ying K."/>
            <person name="Li Y."/>
            <person name="Lu T."/>
            <person name="Huang Y."/>
            <person name="Zhao Q."/>
            <person name="Feng Q."/>
            <person name="Zhang L."/>
            <person name="Zhu J."/>
            <person name="Weng Q."/>
            <person name="Mu J."/>
            <person name="Lu Y."/>
            <person name="Fan D."/>
            <person name="Liu Y."/>
            <person name="Guan J."/>
            <person name="Zhang Y."/>
            <person name="Yu S."/>
            <person name="Liu X."/>
            <person name="Zhang Y."/>
            <person name="Hong G."/>
            <person name="Han B."/>
            <person name="Choisne N."/>
            <person name="Demange N."/>
            <person name="Orjeda G."/>
            <person name="Samain S."/>
            <person name="Cattolico L."/>
            <person name="Pelletier E."/>
            <person name="Couloux A."/>
            <person name="Segurens B."/>
            <person name="Wincker P."/>
            <person name="D'Hont A."/>
            <person name="Scarpelli C."/>
            <person name="Weissenbach J."/>
            <person name="Salanoubat M."/>
            <person name="Quetier F."/>
            <person name="Yu Y."/>
            <person name="Kim H.R."/>
            <person name="Rambo T."/>
            <person name="Currie J."/>
            <person name="Collura K."/>
            <person name="Luo M."/>
            <person name="Yang T."/>
            <person name="Ammiraju J.S.S."/>
            <person name="Engler F."/>
            <person name="Soderlund C."/>
            <person name="Wing R.A."/>
            <person name="Palmer L.E."/>
            <person name="de la Bastide M."/>
            <person name="Spiegel L."/>
            <person name="Nascimento L."/>
            <person name="Zutavern T."/>
            <person name="O'Shaughnessy A."/>
            <person name="Dike S."/>
            <person name="Dedhia N."/>
            <person name="Preston R."/>
            <person name="Balija V."/>
            <person name="McCombie W.R."/>
            <person name="Chow T."/>
            <person name="Chen H."/>
            <person name="Chung M."/>
            <person name="Chen C."/>
            <person name="Shaw J."/>
            <person name="Wu H."/>
            <person name="Hsiao K."/>
            <person name="Chao Y."/>
            <person name="Chu M."/>
            <person name="Cheng C."/>
            <person name="Hour A."/>
            <person name="Lee P."/>
            <person name="Lin S."/>
            <person name="Lin Y."/>
            <person name="Liou J."/>
            <person name="Liu S."/>
            <person name="Hsing Y."/>
            <person name="Raghuvanshi S."/>
            <person name="Mohanty A."/>
            <person name="Bharti A.K."/>
            <person name="Gaur A."/>
            <person name="Gupta V."/>
            <person name="Kumar D."/>
            <person name="Ravi V."/>
            <person name="Vij S."/>
            <person name="Kapur A."/>
            <person name="Khurana P."/>
            <person name="Khurana P."/>
            <person name="Khurana J.P."/>
            <person name="Tyagi A.K."/>
            <person name="Gaikwad K."/>
            <person name="Singh A."/>
            <person name="Dalal V."/>
            <person name="Srivastava S."/>
            <person name="Dixit A."/>
            <person name="Pal A.K."/>
            <person name="Ghazi I.A."/>
            <person name="Yadav M."/>
            <person name="Pandit A."/>
            <person name="Bhargava A."/>
            <person name="Sureshbabu K."/>
            <person name="Batra K."/>
            <person name="Sharma T.R."/>
            <person name="Mohapatra T."/>
            <person name="Singh N.K."/>
            <person name="Messing J."/>
            <person name="Nelson A.B."/>
            <person name="Fuks G."/>
            <person name="Kavchok S."/>
            <person name="Keizer G."/>
            <person name="Linton E."/>
            <person name="Llaca V."/>
            <person name="Song R."/>
            <person name="Tanyolac B."/>
            <person name="Young S."/>
            <person name="Ho-Il K."/>
            <person name="Hahn J.H."/>
            <person name="Sangsakoo G."/>
            <person name="Vanavichit A."/>
            <person name="de Mattos Luiz.A.T."/>
            <person name="Zimmer P.D."/>
            <person name="Malone G."/>
            <person name="Dellagostin O."/>
            <person name="de Oliveira A.C."/>
            <person name="Bevan M."/>
            <person name="Bancroft I."/>
            <person name="Minx P."/>
            <person name="Cordum H."/>
            <person name="Wilson R."/>
            <person name="Cheng Z."/>
            <person name="Jin W."/>
            <person name="Jiang J."/>
            <person name="Leong S.A."/>
            <person name="Iwama H."/>
            <person name="Gojobori T."/>
            <person name="Itoh T."/>
            <person name="Niimura Y."/>
            <person name="Fujii Y."/>
            <person name="Habara T."/>
            <person name="Sakai H."/>
            <person name="Sato Y."/>
            <person name="Wilson G."/>
            <person name="Kumar K."/>
            <person name="McCouch S."/>
            <person name="Juretic N."/>
            <person name="Hoen D."/>
            <person name="Wright S."/>
            <person name="Bruskiewich R."/>
            <person name="Bureau T."/>
            <person name="Miyao A."/>
            <person name="Hirochika H."/>
            <person name="Nishikawa T."/>
            <person name="Kadowaki K."/>
            <person name="Sugiura M."/>
            <person name="Burr B."/>
            <person name="Sasaki T."/>
        </authorList>
    </citation>
    <scope>NUCLEOTIDE SEQUENCE [LARGE SCALE GENOMIC DNA]</scope>
    <source>
        <strain evidence="3">cv. Nipponbare</strain>
    </source>
</reference>
<feature type="compositionally biased region" description="Basic and acidic residues" evidence="1">
    <location>
        <begin position="97"/>
        <end position="125"/>
    </location>
</feature>
<dbReference type="EMBL" id="AP005537">
    <property type="protein sequence ID" value="BAC99802.1"/>
    <property type="molecule type" value="Genomic_DNA"/>
</dbReference>
<evidence type="ECO:0000256" key="1">
    <source>
        <dbReference type="SAM" id="MobiDB-lite"/>
    </source>
</evidence>
<proteinExistence type="predicted"/>